<feature type="transmembrane region" description="Helical" evidence="1">
    <location>
        <begin position="21"/>
        <end position="39"/>
    </location>
</feature>
<name>A0A381N7C9_9ZZZZ</name>
<evidence type="ECO:0000313" key="2">
    <source>
        <dbReference type="EMBL" id="SUZ49493.1"/>
    </source>
</evidence>
<organism evidence="2">
    <name type="scientific">marine metagenome</name>
    <dbReference type="NCBI Taxonomy" id="408172"/>
    <lineage>
        <taxon>unclassified sequences</taxon>
        <taxon>metagenomes</taxon>
        <taxon>ecological metagenomes</taxon>
    </lineage>
</organism>
<dbReference type="EMBL" id="UINC01000120">
    <property type="protein sequence ID" value="SUZ49493.1"/>
    <property type="molecule type" value="Genomic_DNA"/>
</dbReference>
<keyword evidence="1" id="KW-0812">Transmembrane</keyword>
<gene>
    <name evidence="2" type="ORF">METZ01_LOCUS2347</name>
</gene>
<accession>A0A381N7C9</accession>
<dbReference type="AlphaFoldDB" id="A0A381N7C9"/>
<proteinExistence type="predicted"/>
<sequence length="85" mass="9491">MSRSFRRLRGVLLRLARNRRLAVFSGITLLAPALVLFAFDYCWETWLTDGYSLVTGATGLALLKIGLDGKQPDWLDPDMPDSHGP</sequence>
<reference evidence="2" key="1">
    <citation type="submission" date="2018-05" db="EMBL/GenBank/DDBJ databases">
        <authorList>
            <person name="Lanie J.A."/>
            <person name="Ng W.-L."/>
            <person name="Kazmierczak K.M."/>
            <person name="Andrzejewski T.M."/>
            <person name="Davidsen T.M."/>
            <person name="Wayne K.J."/>
            <person name="Tettelin H."/>
            <person name="Glass J.I."/>
            <person name="Rusch D."/>
            <person name="Podicherti R."/>
            <person name="Tsui H.-C.T."/>
            <person name="Winkler M.E."/>
        </authorList>
    </citation>
    <scope>NUCLEOTIDE SEQUENCE</scope>
</reference>
<keyword evidence="1" id="KW-1133">Transmembrane helix</keyword>
<protein>
    <submittedName>
        <fullName evidence="2">Uncharacterized protein</fullName>
    </submittedName>
</protein>
<evidence type="ECO:0000256" key="1">
    <source>
        <dbReference type="SAM" id="Phobius"/>
    </source>
</evidence>
<keyword evidence="1" id="KW-0472">Membrane</keyword>